<dbReference type="GO" id="GO:0009389">
    <property type="term" value="F:dimethyl sulfoxide reductase activity"/>
    <property type="evidence" value="ECO:0007669"/>
    <property type="project" value="TreeGrafter"/>
</dbReference>
<proteinExistence type="predicted"/>
<accession>A0A6F8VI53</accession>
<evidence type="ECO:0000313" key="2">
    <source>
        <dbReference type="EMBL" id="BCB28389.1"/>
    </source>
</evidence>
<protein>
    <submittedName>
        <fullName evidence="2">DMSO reductase</fullName>
    </submittedName>
</protein>
<feature type="transmembrane region" description="Helical" evidence="1">
    <location>
        <begin position="194"/>
        <end position="215"/>
    </location>
</feature>
<keyword evidence="1" id="KW-0812">Transmembrane</keyword>
<dbReference type="InterPro" id="IPR007059">
    <property type="entry name" value="DmsC"/>
</dbReference>
<dbReference type="GO" id="GO:0005886">
    <property type="term" value="C:plasma membrane"/>
    <property type="evidence" value="ECO:0007669"/>
    <property type="project" value="TreeGrafter"/>
</dbReference>
<dbReference type="Proteomes" id="UP000502260">
    <property type="component" value="Chromosome"/>
</dbReference>
<evidence type="ECO:0000313" key="3">
    <source>
        <dbReference type="Proteomes" id="UP000502260"/>
    </source>
</evidence>
<dbReference type="GO" id="GO:0019645">
    <property type="term" value="P:anaerobic electron transport chain"/>
    <property type="evidence" value="ECO:0007669"/>
    <property type="project" value="InterPro"/>
</dbReference>
<evidence type="ECO:0000256" key="1">
    <source>
        <dbReference type="SAM" id="Phobius"/>
    </source>
</evidence>
<feature type="transmembrane region" description="Helical" evidence="1">
    <location>
        <begin position="165"/>
        <end position="188"/>
    </location>
</feature>
<reference evidence="3" key="1">
    <citation type="submission" date="2020-03" db="EMBL/GenBank/DDBJ databases">
        <title>Complete genome sequence of sulfur-oxidizing bacterium skT11.</title>
        <authorList>
            <person name="Kanda M."/>
            <person name="Kojima H."/>
            <person name="Fukui M."/>
        </authorList>
    </citation>
    <scope>NUCLEOTIDE SEQUENCE [LARGE SCALE GENOMIC DNA]</scope>
    <source>
        <strain evidence="3">skT11</strain>
    </source>
</reference>
<feature type="transmembrane region" description="Helical" evidence="1">
    <location>
        <begin position="268"/>
        <end position="287"/>
    </location>
</feature>
<feature type="transmembrane region" description="Helical" evidence="1">
    <location>
        <begin position="47"/>
        <end position="70"/>
    </location>
</feature>
<gene>
    <name evidence="2" type="ORF">SKTS_32750</name>
</gene>
<keyword evidence="1" id="KW-0472">Membrane</keyword>
<feature type="transmembrane region" description="Helical" evidence="1">
    <location>
        <begin position="7"/>
        <end position="27"/>
    </location>
</feature>
<dbReference type="GO" id="GO:0009390">
    <property type="term" value="C:dimethyl sulfoxide reductase complex"/>
    <property type="evidence" value="ECO:0007669"/>
    <property type="project" value="TreeGrafter"/>
</dbReference>
<feature type="transmembrane region" description="Helical" evidence="1">
    <location>
        <begin position="91"/>
        <end position="112"/>
    </location>
</feature>
<keyword evidence="3" id="KW-1185">Reference proteome</keyword>
<name>A0A6F8VI53_9PROT</name>
<keyword evidence="1" id="KW-1133">Transmembrane helix</keyword>
<feature type="transmembrane region" description="Helical" evidence="1">
    <location>
        <begin position="293"/>
        <end position="312"/>
    </location>
</feature>
<dbReference type="EMBL" id="AP022853">
    <property type="protein sequence ID" value="BCB28389.1"/>
    <property type="molecule type" value="Genomic_DNA"/>
</dbReference>
<dbReference type="AlphaFoldDB" id="A0A6F8VI53"/>
<dbReference type="Pfam" id="PF04976">
    <property type="entry name" value="DmsC"/>
    <property type="match status" value="1"/>
</dbReference>
<sequence length="328" mass="36056">MTVHPAFSVIFLTTLIGVGQGLFLALYTGQVYALFHVLSAQGDRQFYAVGSMIALAFLIAGLVSSFFHLGHPERAWRSAAQWRTSWLSREVIVLPGFMACVFGYGVAHYFGWNVPLFTLGETLQVDLIMLIGAAGTLLCFALFVSTGMIYACLRFLQEWHTPLTVINFILLGGASGFALAAGYAALAAPALTGFYAKWALIITVLAFVSRSASLVRNHKLKPKSTLQSAIGIRHNVIAQKSQGFMGGSFNTREFFHGKSAAMLRSVKWLFIALTFGLPFVFLTWGLSSSNPGLLLMAFFVQYAGLIAERWFFFAQANHPQNLYYQTVS</sequence>
<dbReference type="KEGG" id="slac:SKTS_32750"/>
<dbReference type="PANTHER" id="PTHR38095:SF1">
    <property type="entry name" value="ANAEROBIC DIMETHYL SULFOXIDE REDUCTASE CHAIN YNFH"/>
    <property type="match status" value="1"/>
</dbReference>
<dbReference type="PANTHER" id="PTHR38095">
    <property type="entry name" value="ANAEROBIC DIMETHYL SULFOXIDE REDUCTASE CHAIN YNFH"/>
    <property type="match status" value="1"/>
</dbReference>
<feature type="transmembrane region" description="Helical" evidence="1">
    <location>
        <begin position="127"/>
        <end position="153"/>
    </location>
</feature>
<organism evidence="2 3">
    <name type="scientific">Sulfurimicrobium lacus</name>
    <dbReference type="NCBI Taxonomy" id="2715678"/>
    <lineage>
        <taxon>Bacteria</taxon>
        <taxon>Pseudomonadati</taxon>
        <taxon>Pseudomonadota</taxon>
        <taxon>Betaproteobacteria</taxon>
        <taxon>Nitrosomonadales</taxon>
        <taxon>Sulfuricellaceae</taxon>
        <taxon>Sulfurimicrobium</taxon>
    </lineage>
</organism>